<gene>
    <name evidence="1" type="ORF">GCK32_000730</name>
</gene>
<comment type="caution">
    <text evidence="1">The sequence shown here is derived from an EMBL/GenBank/DDBJ whole genome shotgun (WGS) entry which is preliminary data.</text>
</comment>
<proteinExistence type="predicted"/>
<protein>
    <submittedName>
        <fullName evidence="1">Uncharacterized protein</fullName>
    </submittedName>
</protein>
<name>A0AAN8IQR4_TRICO</name>
<accession>A0AAN8IQR4</accession>
<dbReference type="Proteomes" id="UP001331761">
    <property type="component" value="Unassembled WGS sequence"/>
</dbReference>
<keyword evidence="2" id="KW-1185">Reference proteome</keyword>
<feature type="non-terminal residue" evidence="1">
    <location>
        <position position="94"/>
    </location>
</feature>
<evidence type="ECO:0000313" key="1">
    <source>
        <dbReference type="EMBL" id="KAK5979833.1"/>
    </source>
</evidence>
<sequence length="94" mass="10706">MNAFSCDDTFEQMSLLDQLNSAKERLKPTTTVVVLEDGEEVTERRNKSGEFVRDSVGDDEIIPVAGSYQYPLISCYFCKGRTGPLLWWQAEHLE</sequence>
<dbReference type="EMBL" id="WIXE01007948">
    <property type="protein sequence ID" value="KAK5979833.1"/>
    <property type="molecule type" value="Genomic_DNA"/>
</dbReference>
<reference evidence="1 2" key="1">
    <citation type="submission" date="2019-10" db="EMBL/GenBank/DDBJ databases">
        <title>Assembly and Annotation for the nematode Trichostrongylus colubriformis.</title>
        <authorList>
            <person name="Martin J."/>
        </authorList>
    </citation>
    <scope>NUCLEOTIDE SEQUENCE [LARGE SCALE GENOMIC DNA]</scope>
    <source>
        <strain evidence="1">G859</strain>
        <tissue evidence="1">Whole worm</tissue>
    </source>
</reference>
<organism evidence="1 2">
    <name type="scientific">Trichostrongylus colubriformis</name>
    <name type="common">Black scour worm</name>
    <dbReference type="NCBI Taxonomy" id="6319"/>
    <lineage>
        <taxon>Eukaryota</taxon>
        <taxon>Metazoa</taxon>
        <taxon>Ecdysozoa</taxon>
        <taxon>Nematoda</taxon>
        <taxon>Chromadorea</taxon>
        <taxon>Rhabditida</taxon>
        <taxon>Rhabditina</taxon>
        <taxon>Rhabditomorpha</taxon>
        <taxon>Strongyloidea</taxon>
        <taxon>Trichostrongylidae</taxon>
        <taxon>Trichostrongylus</taxon>
    </lineage>
</organism>
<evidence type="ECO:0000313" key="2">
    <source>
        <dbReference type="Proteomes" id="UP001331761"/>
    </source>
</evidence>
<dbReference type="AlphaFoldDB" id="A0AAN8IQR4"/>